<comment type="subcellular location">
    <subcellularLocation>
        <location evidence="12">Cell membrane</location>
        <topology evidence="12">Single-pass membrane protein</topology>
    </subcellularLocation>
    <subcellularLocation>
        <location evidence="11">Endomembrane system</location>
        <topology evidence="11">Single-pass membrane protein</topology>
    </subcellularLocation>
</comment>
<evidence type="ECO:0000313" key="14">
    <source>
        <dbReference type="EMBL" id="EHM13006.1"/>
    </source>
</evidence>
<gene>
    <name evidence="12" type="primary">atpF</name>
    <name evidence="14" type="ORF">JonanDRAFT_0609</name>
</gene>
<dbReference type="HAMAP" id="MF_01398">
    <property type="entry name" value="ATP_synth_b_bprime"/>
    <property type="match status" value="1"/>
</dbReference>
<dbReference type="EMBL" id="CM001376">
    <property type="protein sequence ID" value="EHM13006.1"/>
    <property type="molecule type" value="Genomic_DNA"/>
</dbReference>
<proteinExistence type="inferred from homology"/>
<organism evidence="14 15">
    <name type="scientific">Jonquetella anthropi DSM 22815</name>
    <dbReference type="NCBI Taxonomy" id="885272"/>
    <lineage>
        <taxon>Bacteria</taxon>
        <taxon>Thermotogati</taxon>
        <taxon>Synergistota</taxon>
        <taxon>Synergistia</taxon>
        <taxon>Synergistales</taxon>
        <taxon>Dethiosulfovibrionaceae</taxon>
        <taxon>Jonquetella</taxon>
    </lineage>
</organism>
<keyword evidence="7 12" id="KW-0406">Ion transport</keyword>
<dbReference type="RefSeq" id="WP_008520830.1">
    <property type="nucleotide sequence ID" value="NZ_CM001376.1"/>
</dbReference>
<dbReference type="PANTHER" id="PTHR33445">
    <property type="entry name" value="ATP SYNTHASE SUBUNIT B', CHLOROPLASTIC"/>
    <property type="match status" value="1"/>
</dbReference>
<evidence type="ECO:0000256" key="9">
    <source>
        <dbReference type="ARBA" id="ARBA00023310"/>
    </source>
</evidence>
<evidence type="ECO:0000256" key="6">
    <source>
        <dbReference type="ARBA" id="ARBA00022989"/>
    </source>
</evidence>
<evidence type="ECO:0000313" key="15">
    <source>
        <dbReference type="Proteomes" id="UP000003806"/>
    </source>
</evidence>
<dbReference type="NCBIfam" id="TIGR01144">
    <property type="entry name" value="ATP_synt_b"/>
    <property type="match status" value="1"/>
</dbReference>
<comment type="function">
    <text evidence="10 12">F(1)F(0) ATP synthase produces ATP from ADP in the presence of a proton or sodium gradient. F-type ATPases consist of two structural domains, F(1) containing the extramembraneous catalytic core and F(0) containing the membrane proton channel, linked together by a central stalk and a peripheral stalk. During catalysis, ATP synthesis in the catalytic domain of F(1) is coupled via a rotary mechanism of the central stalk subunits to proton translocation.</text>
</comment>
<comment type="function">
    <text evidence="12">Component of the F(0) channel, it forms part of the peripheral stalk, linking F(1) to F(0).</text>
</comment>
<evidence type="ECO:0000256" key="5">
    <source>
        <dbReference type="ARBA" id="ARBA00022781"/>
    </source>
</evidence>
<dbReference type="AlphaFoldDB" id="H0UJZ6"/>
<keyword evidence="4 12" id="KW-0812">Transmembrane</keyword>
<evidence type="ECO:0000256" key="13">
    <source>
        <dbReference type="RuleBase" id="RU003848"/>
    </source>
</evidence>
<dbReference type="eggNOG" id="COG0711">
    <property type="taxonomic scope" value="Bacteria"/>
</dbReference>
<evidence type="ECO:0000256" key="11">
    <source>
        <dbReference type="ARBA" id="ARBA00037847"/>
    </source>
</evidence>
<keyword evidence="12" id="KW-1003">Cell membrane</keyword>
<accession>H0UJZ6</accession>
<sequence>MFLKVDWNILWTVLNLLVLYLLARRFLFTPLRRAMKARQDAIADELKRASDARAVGEELQRHNEEQMHAASRAASRLVDDARDHADQAYEIILAQAKQDSRHELEEMRVRIAREEALAKERLQTQTASLILEAAAKLASRKMTDADDLTLIDRFCRGEE</sequence>
<dbReference type="GO" id="GO:0046961">
    <property type="term" value="F:proton-transporting ATPase activity, rotational mechanism"/>
    <property type="evidence" value="ECO:0007669"/>
    <property type="project" value="TreeGrafter"/>
</dbReference>
<dbReference type="InterPro" id="IPR002146">
    <property type="entry name" value="ATP_synth_b/b'su_bac/chlpt"/>
</dbReference>
<dbReference type="Proteomes" id="UP000003806">
    <property type="component" value="Chromosome"/>
</dbReference>
<keyword evidence="15" id="KW-1185">Reference proteome</keyword>
<evidence type="ECO:0000256" key="8">
    <source>
        <dbReference type="ARBA" id="ARBA00023136"/>
    </source>
</evidence>
<dbReference type="HOGENOM" id="CLU_079215_4_0_0"/>
<dbReference type="InterPro" id="IPR050059">
    <property type="entry name" value="ATP_synthase_B_chain"/>
</dbReference>
<dbReference type="GO" id="GO:0005886">
    <property type="term" value="C:plasma membrane"/>
    <property type="evidence" value="ECO:0007669"/>
    <property type="project" value="UniProtKB-SubCell"/>
</dbReference>
<dbReference type="GO" id="GO:0046933">
    <property type="term" value="F:proton-transporting ATP synthase activity, rotational mechanism"/>
    <property type="evidence" value="ECO:0007669"/>
    <property type="project" value="UniProtKB-UniRule"/>
</dbReference>
<protein>
    <recommendedName>
        <fullName evidence="12">ATP synthase subunit b</fullName>
    </recommendedName>
    <alternativeName>
        <fullName evidence="12">ATP synthase F(0) sector subunit b</fullName>
    </alternativeName>
    <alternativeName>
        <fullName evidence="12">ATPase subunit I</fullName>
    </alternativeName>
    <alternativeName>
        <fullName evidence="12">F-type ATPase subunit b</fullName>
        <shortName evidence="12">F-ATPase subunit b</shortName>
    </alternativeName>
</protein>
<keyword evidence="9 12" id="KW-0066">ATP synthesis</keyword>
<keyword evidence="8 12" id="KW-0472">Membrane</keyword>
<dbReference type="Pfam" id="PF00430">
    <property type="entry name" value="ATP-synt_B"/>
    <property type="match status" value="1"/>
</dbReference>
<keyword evidence="3 12" id="KW-0138">CF(0)</keyword>
<dbReference type="OrthoDB" id="9788020at2"/>
<dbReference type="GO" id="GO:0012505">
    <property type="term" value="C:endomembrane system"/>
    <property type="evidence" value="ECO:0007669"/>
    <property type="project" value="UniProtKB-SubCell"/>
</dbReference>
<evidence type="ECO:0000256" key="4">
    <source>
        <dbReference type="ARBA" id="ARBA00022692"/>
    </source>
</evidence>
<evidence type="ECO:0000256" key="7">
    <source>
        <dbReference type="ARBA" id="ARBA00023065"/>
    </source>
</evidence>
<keyword evidence="6 12" id="KW-1133">Transmembrane helix</keyword>
<evidence type="ECO:0000256" key="3">
    <source>
        <dbReference type="ARBA" id="ARBA00022547"/>
    </source>
</evidence>
<evidence type="ECO:0000256" key="10">
    <source>
        <dbReference type="ARBA" id="ARBA00025198"/>
    </source>
</evidence>
<evidence type="ECO:0000256" key="12">
    <source>
        <dbReference type="HAMAP-Rule" id="MF_01398"/>
    </source>
</evidence>
<evidence type="ECO:0000256" key="1">
    <source>
        <dbReference type="ARBA" id="ARBA00005513"/>
    </source>
</evidence>
<keyword evidence="2 12" id="KW-0813">Transport</keyword>
<dbReference type="InterPro" id="IPR005864">
    <property type="entry name" value="ATP_synth_F0_bsu_bac"/>
</dbReference>
<comment type="subunit">
    <text evidence="12">F-type ATPases have 2 components, F(1) - the catalytic core - and F(0) - the membrane proton channel. F(1) has five subunits: alpha(3), beta(3), gamma(1), delta(1), epsilon(1). F(0) has three main subunits: a(1), b(2) and c(10-14). The alpha and beta chains form an alternating ring which encloses part of the gamma chain. F(1) is attached to F(0) by a central stalk formed by the gamma and epsilon chains, while a peripheral stalk is formed by the delta and b chains.</text>
</comment>
<feature type="transmembrane region" description="Helical" evidence="12">
    <location>
        <begin position="6"/>
        <end position="23"/>
    </location>
</feature>
<keyword evidence="5 12" id="KW-0375">Hydrogen ion transport</keyword>
<evidence type="ECO:0000256" key="2">
    <source>
        <dbReference type="ARBA" id="ARBA00022448"/>
    </source>
</evidence>
<dbReference type="GO" id="GO:0045259">
    <property type="term" value="C:proton-transporting ATP synthase complex"/>
    <property type="evidence" value="ECO:0007669"/>
    <property type="project" value="UniProtKB-KW"/>
</dbReference>
<dbReference type="STRING" id="885272.JonanDRAFT_0609"/>
<name>H0UJZ6_9BACT</name>
<dbReference type="PANTHER" id="PTHR33445:SF2">
    <property type="entry name" value="ATP SYNTHASE SUBUNIT B', CHLOROPLASTIC"/>
    <property type="match status" value="1"/>
</dbReference>
<comment type="similarity">
    <text evidence="1 12 13">Belongs to the ATPase B chain family.</text>
</comment>
<dbReference type="CDD" id="cd06503">
    <property type="entry name" value="ATP-synt_Fo_b"/>
    <property type="match status" value="1"/>
</dbReference>
<reference evidence="14 15" key="1">
    <citation type="submission" date="2011-11" db="EMBL/GenBank/DDBJ databases">
        <title>The Noncontiguous Finished genome of Jonquetella anthropi DSM 22815.</title>
        <authorList>
            <consortium name="US DOE Joint Genome Institute (JGI-PGF)"/>
            <person name="Lucas S."/>
            <person name="Copeland A."/>
            <person name="Lapidus A."/>
            <person name="Glavina del Rio T."/>
            <person name="Dalin E."/>
            <person name="Tice H."/>
            <person name="Bruce D."/>
            <person name="Goodwin L."/>
            <person name="Pitluck S."/>
            <person name="Peters L."/>
            <person name="Mikhailova N."/>
            <person name="Held B."/>
            <person name="Kyrpides N."/>
            <person name="Mavromatis K."/>
            <person name="Ivanova N."/>
            <person name="Markowitz V."/>
            <person name="Cheng J.-F."/>
            <person name="Hugenholtz P."/>
            <person name="Woyke T."/>
            <person name="Wu D."/>
            <person name="Gronow S."/>
            <person name="Wellnitz S."/>
            <person name="Brambilla E."/>
            <person name="Klenk H.-P."/>
            <person name="Eisen J.A."/>
        </authorList>
    </citation>
    <scope>NUCLEOTIDE SEQUENCE [LARGE SCALE GENOMIC DNA]</scope>
    <source>
        <strain evidence="14 15">DSM 22815</strain>
    </source>
</reference>